<dbReference type="AlphaFoldDB" id="A0A0D3FJP4"/>
<dbReference type="HOGENOM" id="CLU_1962949_0_0_1"/>
<name>A0A0D3FJP4_9ORYZ</name>
<dbReference type="Gramene" id="OBART03G21070.1">
    <property type="protein sequence ID" value="OBART03G21070.1"/>
    <property type="gene ID" value="OBART03G21070"/>
</dbReference>
<evidence type="ECO:0000313" key="1">
    <source>
        <dbReference type="EnsemblPlants" id="OBART03G21070.1"/>
    </source>
</evidence>
<keyword evidence="2" id="KW-1185">Reference proteome</keyword>
<accession>A0A0D3FJP4</accession>
<reference evidence="1" key="1">
    <citation type="journal article" date="2009" name="Rice">
        <title>De Novo Next Generation Sequencing of Plant Genomes.</title>
        <authorList>
            <person name="Rounsley S."/>
            <person name="Marri P.R."/>
            <person name="Yu Y."/>
            <person name="He R."/>
            <person name="Sisneros N."/>
            <person name="Goicoechea J.L."/>
            <person name="Lee S.J."/>
            <person name="Angelova A."/>
            <person name="Kudrna D."/>
            <person name="Luo M."/>
            <person name="Affourtit J."/>
            <person name="Desany B."/>
            <person name="Knight J."/>
            <person name="Niazi F."/>
            <person name="Egholm M."/>
            <person name="Wing R.A."/>
        </authorList>
    </citation>
    <scope>NUCLEOTIDE SEQUENCE [LARGE SCALE GENOMIC DNA]</scope>
    <source>
        <strain evidence="1">cv. IRGC 105608</strain>
    </source>
</reference>
<reference evidence="1" key="2">
    <citation type="submission" date="2015-03" db="UniProtKB">
        <authorList>
            <consortium name="EnsemblPlants"/>
        </authorList>
    </citation>
    <scope>IDENTIFICATION</scope>
</reference>
<protein>
    <submittedName>
        <fullName evidence="1">Uncharacterized protein</fullName>
    </submittedName>
</protein>
<organism evidence="1">
    <name type="scientific">Oryza barthii</name>
    <dbReference type="NCBI Taxonomy" id="65489"/>
    <lineage>
        <taxon>Eukaryota</taxon>
        <taxon>Viridiplantae</taxon>
        <taxon>Streptophyta</taxon>
        <taxon>Embryophyta</taxon>
        <taxon>Tracheophyta</taxon>
        <taxon>Spermatophyta</taxon>
        <taxon>Magnoliopsida</taxon>
        <taxon>Liliopsida</taxon>
        <taxon>Poales</taxon>
        <taxon>Poaceae</taxon>
        <taxon>BOP clade</taxon>
        <taxon>Oryzoideae</taxon>
        <taxon>Oryzeae</taxon>
        <taxon>Oryzinae</taxon>
        <taxon>Oryza</taxon>
    </lineage>
</organism>
<dbReference type="Proteomes" id="UP000026960">
    <property type="component" value="Chromosome 3"/>
</dbReference>
<evidence type="ECO:0000313" key="2">
    <source>
        <dbReference type="Proteomes" id="UP000026960"/>
    </source>
</evidence>
<dbReference type="PaxDb" id="65489-OBART03G21070.1"/>
<dbReference type="EnsemblPlants" id="OBART03G21070.1">
    <property type="protein sequence ID" value="OBART03G21070.1"/>
    <property type="gene ID" value="OBART03G21070"/>
</dbReference>
<sequence length="128" mass="14131">MGSTGLGKEQCRNSEKEICKLVLMGMEQKDMISWNNSTWGIMSSINLWVASTKNGSLQLPMMQGQKHQQMSFSARHLIHRVIVLSKASKQAPYGGHAKIKPTPIQREARKMATSTLTRAVPVGGGSHR</sequence>
<proteinExistence type="predicted"/>